<name>A0A7K6HX44_9PASS</name>
<reference evidence="4 5" key="1">
    <citation type="submission" date="2019-09" db="EMBL/GenBank/DDBJ databases">
        <title>Bird 10,000 Genomes (B10K) Project - Family phase.</title>
        <authorList>
            <person name="Zhang G."/>
        </authorList>
    </citation>
    <scope>NUCLEOTIDE SEQUENCE [LARGE SCALE GENOMIC DNA]</scope>
    <source>
        <strain evidence="4">B10K-DU-029-49</strain>
        <tissue evidence="4">Liver</tissue>
    </source>
</reference>
<feature type="domain" description="C-type lectin" evidence="3">
    <location>
        <begin position="1"/>
        <end position="73"/>
    </location>
</feature>
<dbReference type="GO" id="GO:0009986">
    <property type="term" value="C:cell surface"/>
    <property type="evidence" value="ECO:0007669"/>
    <property type="project" value="TreeGrafter"/>
</dbReference>
<dbReference type="PANTHER" id="PTHR46784:SF1">
    <property type="entry name" value="KILLER CELL LECTIN-LIKE RECEPTOR SUBFAMILY B MEMBER 1"/>
    <property type="match status" value="1"/>
</dbReference>
<feature type="non-terminal residue" evidence="4">
    <location>
        <position position="79"/>
    </location>
</feature>
<dbReference type="GO" id="GO:0038023">
    <property type="term" value="F:signaling receptor activity"/>
    <property type="evidence" value="ECO:0007669"/>
    <property type="project" value="TreeGrafter"/>
</dbReference>
<keyword evidence="1" id="KW-0472">Membrane</keyword>
<dbReference type="PROSITE" id="PS50041">
    <property type="entry name" value="C_TYPE_LECTIN_2"/>
    <property type="match status" value="1"/>
</dbReference>
<organism evidence="4 5">
    <name type="scientific">Dasyornis broadbenti</name>
    <name type="common">rufous bristle-bird</name>
    <dbReference type="NCBI Taxonomy" id="243059"/>
    <lineage>
        <taxon>Eukaryota</taxon>
        <taxon>Metazoa</taxon>
        <taxon>Chordata</taxon>
        <taxon>Craniata</taxon>
        <taxon>Vertebrata</taxon>
        <taxon>Euteleostomi</taxon>
        <taxon>Archelosauria</taxon>
        <taxon>Archosauria</taxon>
        <taxon>Dinosauria</taxon>
        <taxon>Saurischia</taxon>
        <taxon>Theropoda</taxon>
        <taxon>Coelurosauria</taxon>
        <taxon>Aves</taxon>
        <taxon>Neognathae</taxon>
        <taxon>Neoaves</taxon>
        <taxon>Telluraves</taxon>
        <taxon>Australaves</taxon>
        <taxon>Passeriformes</taxon>
        <taxon>Meliphagoidea</taxon>
        <taxon>Dasyornithidae</taxon>
        <taxon>Dasyornis</taxon>
    </lineage>
</organism>
<sequence length="79" mass="8913">EFLNESLHKPACYFWIGLSVPVAGTGWTWVNSSHLDQDQFPLDLKERPGACGAIRCSSIIPGHCDLELRWICQREATKL</sequence>
<dbReference type="SUPFAM" id="SSF56436">
    <property type="entry name" value="C-type lectin-like"/>
    <property type="match status" value="1"/>
</dbReference>
<protein>
    <submittedName>
        <fullName evidence="4">KLRB1 protein</fullName>
    </submittedName>
</protein>
<accession>A0A7K6HX44</accession>
<dbReference type="GO" id="GO:0005886">
    <property type="term" value="C:plasma membrane"/>
    <property type="evidence" value="ECO:0007669"/>
    <property type="project" value="TreeGrafter"/>
</dbReference>
<dbReference type="PANTHER" id="PTHR46784">
    <property type="entry name" value="KILLER CELL LECTIN-LIKE RECEPTOR SUBFAMILY B MEMBER 1"/>
    <property type="match status" value="1"/>
</dbReference>
<dbReference type="InterPro" id="IPR051527">
    <property type="entry name" value="KLR_subfamily_B"/>
</dbReference>
<dbReference type="EMBL" id="VZRN01003610">
    <property type="protein sequence ID" value="NWV80057.1"/>
    <property type="molecule type" value="Genomic_DNA"/>
</dbReference>
<feature type="non-terminal residue" evidence="4">
    <location>
        <position position="1"/>
    </location>
</feature>
<dbReference type="InterPro" id="IPR016187">
    <property type="entry name" value="CTDL_fold"/>
</dbReference>
<gene>
    <name evidence="4" type="primary">Klrb1</name>
    <name evidence="4" type="ORF">DASBRO_R15978</name>
</gene>
<comment type="caution">
    <text evidence="4">The sequence shown here is derived from an EMBL/GenBank/DDBJ whole genome shotgun (WGS) entry which is preliminary data.</text>
</comment>
<keyword evidence="1" id="KW-1133">Transmembrane helix</keyword>
<dbReference type="Pfam" id="PF00059">
    <property type="entry name" value="Lectin_C"/>
    <property type="match status" value="1"/>
</dbReference>
<evidence type="ECO:0000256" key="1">
    <source>
        <dbReference type="ARBA" id="ARBA00022989"/>
    </source>
</evidence>
<dbReference type="Proteomes" id="UP000521322">
    <property type="component" value="Unassembled WGS sequence"/>
</dbReference>
<keyword evidence="5" id="KW-1185">Reference proteome</keyword>
<evidence type="ECO:0000313" key="5">
    <source>
        <dbReference type="Proteomes" id="UP000521322"/>
    </source>
</evidence>
<dbReference type="AlphaFoldDB" id="A0A7K6HX44"/>
<evidence type="ECO:0000259" key="3">
    <source>
        <dbReference type="PROSITE" id="PS50041"/>
    </source>
</evidence>
<dbReference type="Gene3D" id="3.10.100.10">
    <property type="entry name" value="Mannose-Binding Protein A, subunit A"/>
    <property type="match status" value="1"/>
</dbReference>
<dbReference type="InterPro" id="IPR001304">
    <property type="entry name" value="C-type_lectin-like"/>
</dbReference>
<dbReference type="GO" id="GO:0042269">
    <property type="term" value="P:regulation of natural killer cell mediated cytotoxicity"/>
    <property type="evidence" value="ECO:0007669"/>
    <property type="project" value="TreeGrafter"/>
</dbReference>
<keyword evidence="1" id="KW-0812">Transmembrane</keyword>
<evidence type="ECO:0000313" key="4">
    <source>
        <dbReference type="EMBL" id="NWV80057.1"/>
    </source>
</evidence>
<dbReference type="InterPro" id="IPR016186">
    <property type="entry name" value="C-type_lectin-like/link_sf"/>
</dbReference>
<proteinExistence type="predicted"/>
<keyword evidence="2" id="KW-1015">Disulfide bond</keyword>
<evidence type="ECO:0000256" key="2">
    <source>
        <dbReference type="ARBA" id="ARBA00023157"/>
    </source>
</evidence>